<dbReference type="PANTHER" id="PTHR44757:SF2">
    <property type="entry name" value="BIOFILM ARCHITECTURE MAINTENANCE PROTEIN MBAA"/>
    <property type="match status" value="1"/>
</dbReference>
<dbReference type="InterPro" id="IPR035919">
    <property type="entry name" value="EAL_sf"/>
</dbReference>
<dbReference type="InterPro" id="IPR052155">
    <property type="entry name" value="Biofilm_reg_signaling"/>
</dbReference>
<dbReference type="PIRSF" id="PIRSF005925">
    <property type="entry name" value="Dos"/>
    <property type="match status" value="1"/>
</dbReference>
<keyword evidence="6" id="KW-1185">Reference proteome</keyword>
<dbReference type="InterPro" id="IPR029787">
    <property type="entry name" value="Nucleotide_cyclase"/>
</dbReference>
<dbReference type="InterPro" id="IPR001633">
    <property type="entry name" value="EAL_dom"/>
</dbReference>
<dbReference type="InterPro" id="IPR000160">
    <property type="entry name" value="GGDEF_dom"/>
</dbReference>
<evidence type="ECO:0000313" key="5">
    <source>
        <dbReference type="EMBL" id="MDQ0995494.1"/>
    </source>
</evidence>
<dbReference type="RefSeq" id="WP_307276861.1">
    <property type="nucleotide sequence ID" value="NZ_JAUSZT010000002.1"/>
</dbReference>
<feature type="domain" description="PAC" evidence="2">
    <location>
        <begin position="91"/>
        <end position="144"/>
    </location>
</feature>
<feature type="domain" description="PAS" evidence="1">
    <location>
        <begin position="16"/>
        <end position="87"/>
    </location>
</feature>
<protein>
    <submittedName>
        <fullName evidence="5">Diguanylate cyclase (GGDEF)-like protein/PAS domain S-box-containing protein</fullName>
    </submittedName>
</protein>
<dbReference type="Proteomes" id="UP001237780">
    <property type="component" value="Unassembled WGS sequence"/>
</dbReference>
<dbReference type="Gene3D" id="3.30.450.40">
    <property type="match status" value="1"/>
</dbReference>
<comment type="caution">
    <text evidence="5">The sequence shown here is derived from an EMBL/GenBank/DDBJ whole genome shotgun (WGS) entry which is preliminary data.</text>
</comment>
<evidence type="ECO:0000259" key="2">
    <source>
        <dbReference type="PROSITE" id="PS50113"/>
    </source>
</evidence>
<dbReference type="Pfam" id="PF08448">
    <property type="entry name" value="PAS_4"/>
    <property type="match status" value="1"/>
</dbReference>
<sequence length="747" mass="82923">MSIVKNDLADNSLNDPHRLLRNMIDQVPDYLFVKDLDCRFIVANEAVARIHGFESPDDLTGKNDFDLHDASSAARFSQIERQVIRTGVAMIGMEECVVDAASGKERWLSTSKVPLRSANDTVVGLIGISRDISARKRDDFLRDEQTAILEMIVVNSPLHAVLDRLVRLMERQLVGVYGSILLLDDGGTHLKHGAAPALSQEYCGAIDGLPIGPGAGSCGTAAWLGESVIVADIASDPLWKNYRDLASRHGLKSCWSAPVLSHDGIVLGTFALYSARVRHPEPAEINLTQIATRIAAIAIERKHAEDKIRHMAYHDMLTGLPNRSLLTDRLTQAMLQTKRHNPWVSVLFVDLDNFKFVNDSLGHTAGDELLKTVARRMENCIQPTDAAVRMGGDEFVILLTDLPENTDAIAAAMHKIRAAILEPMIIRGREFHITCSIGIATYPQDGTDAETLIANADIAMYKAKEAGRDGFRFFTPELNIKAHERLALHDGIRRGIAQSEFHLLYQPQVELEFGRIFAVEALVRWNHPQLGLINPNEFIPLAEETGLIVPLGEWVLYEACKQNKRWQDAGFEPITMCVNVSARQFHDQNWTSRVMHALGETELDAKCLELELTESLVMRDVNEVIATMEELRKVGVSFAIDDFGTGYSNLSALKSLPVSRLKIDRSFLRNLVEDDDDKTITAAVISLAQKLNMKVIAEGVETHEQLTFLRENHCDEVQGHLFSEAVSSTEIGKLLQNQQSRSGLAPA</sequence>
<dbReference type="Pfam" id="PF00990">
    <property type="entry name" value="GGDEF"/>
    <property type="match status" value="1"/>
</dbReference>
<dbReference type="Gene3D" id="3.30.70.270">
    <property type="match status" value="1"/>
</dbReference>
<dbReference type="InterPro" id="IPR000014">
    <property type="entry name" value="PAS"/>
</dbReference>
<feature type="domain" description="EAL" evidence="3">
    <location>
        <begin position="485"/>
        <end position="739"/>
    </location>
</feature>
<dbReference type="SMART" id="SM00065">
    <property type="entry name" value="GAF"/>
    <property type="match status" value="1"/>
</dbReference>
<dbReference type="CDD" id="cd01949">
    <property type="entry name" value="GGDEF"/>
    <property type="match status" value="1"/>
</dbReference>
<dbReference type="InterPro" id="IPR000700">
    <property type="entry name" value="PAS-assoc_C"/>
</dbReference>
<dbReference type="PROSITE" id="PS50887">
    <property type="entry name" value="GGDEF"/>
    <property type="match status" value="1"/>
</dbReference>
<dbReference type="Pfam" id="PF00563">
    <property type="entry name" value="EAL"/>
    <property type="match status" value="1"/>
</dbReference>
<dbReference type="CDD" id="cd00130">
    <property type="entry name" value="PAS"/>
    <property type="match status" value="1"/>
</dbReference>
<dbReference type="CDD" id="cd01948">
    <property type="entry name" value="EAL"/>
    <property type="match status" value="1"/>
</dbReference>
<dbReference type="InterPro" id="IPR013656">
    <property type="entry name" value="PAS_4"/>
</dbReference>
<dbReference type="SMART" id="SM00267">
    <property type="entry name" value="GGDEF"/>
    <property type="match status" value="1"/>
</dbReference>
<dbReference type="NCBIfam" id="TIGR00229">
    <property type="entry name" value="sensory_box"/>
    <property type="match status" value="1"/>
</dbReference>
<proteinExistence type="predicted"/>
<reference evidence="5 6" key="1">
    <citation type="submission" date="2023-07" db="EMBL/GenBank/DDBJ databases">
        <title>Comparative genomics of wheat-associated soil bacteria to identify genetic determinants of phenazine resistance.</title>
        <authorList>
            <person name="Mouncey N."/>
        </authorList>
    </citation>
    <scope>NUCLEOTIDE SEQUENCE [LARGE SCALE GENOMIC DNA]</scope>
    <source>
        <strain evidence="5 6">W4I11</strain>
    </source>
</reference>
<evidence type="ECO:0000313" key="6">
    <source>
        <dbReference type="Proteomes" id="UP001237780"/>
    </source>
</evidence>
<dbReference type="SUPFAM" id="SSF55785">
    <property type="entry name" value="PYP-like sensor domain (PAS domain)"/>
    <property type="match status" value="1"/>
</dbReference>
<dbReference type="SMART" id="SM00091">
    <property type="entry name" value="PAS"/>
    <property type="match status" value="1"/>
</dbReference>
<dbReference type="Gene3D" id="3.20.20.450">
    <property type="entry name" value="EAL domain"/>
    <property type="match status" value="1"/>
</dbReference>
<dbReference type="PANTHER" id="PTHR44757">
    <property type="entry name" value="DIGUANYLATE CYCLASE DGCP"/>
    <property type="match status" value="1"/>
</dbReference>
<dbReference type="InterPro" id="IPR029016">
    <property type="entry name" value="GAF-like_dom_sf"/>
</dbReference>
<dbReference type="PROSITE" id="PS50883">
    <property type="entry name" value="EAL"/>
    <property type="match status" value="1"/>
</dbReference>
<dbReference type="InterPro" id="IPR035965">
    <property type="entry name" value="PAS-like_dom_sf"/>
</dbReference>
<organism evidence="5 6">
    <name type="scientific">Phyllobacterium ifriqiyense</name>
    <dbReference type="NCBI Taxonomy" id="314238"/>
    <lineage>
        <taxon>Bacteria</taxon>
        <taxon>Pseudomonadati</taxon>
        <taxon>Pseudomonadota</taxon>
        <taxon>Alphaproteobacteria</taxon>
        <taxon>Hyphomicrobiales</taxon>
        <taxon>Phyllobacteriaceae</taxon>
        <taxon>Phyllobacterium</taxon>
    </lineage>
</organism>
<gene>
    <name evidence="5" type="ORF">QFZ34_000671</name>
</gene>
<dbReference type="InterPro" id="IPR012226">
    <property type="entry name" value="Diguanyl_cyclase/Pdiesterase"/>
</dbReference>
<dbReference type="EMBL" id="JAUSZT010000002">
    <property type="protein sequence ID" value="MDQ0995494.1"/>
    <property type="molecule type" value="Genomic_DNA"/>
</dbReference>
<feature type="domain" description="GGDEF" evidence="4">
    <location>
        <begin position="342"/>
        <end position="476"/>
    </location>
</feature>
<evidence type="ECO:0000259" key="1">
    <source>
        <dbReference type="PROSITE" id="PS50112"/>
    </source>
</evidence>
<dbReference type="NCBIfam" id="TIGR00254">
    <property type="entry name" value="GGDEF"/>
    <property type="match status" value="1"/>
</dbReference>
<evidence type="ECO:0000259" key="3">
    <source>
        <dbReference type="PROSITE" id="PS50883"/>
    </source>
</evidence>
<name>A0ABU0S402_9HYPH</name>
<dbReference type="Gene3D" id="3.30.450.20">
    <property type="entry name" value="PAS domain"/>
    <property type="match status" value="1"/>
</dbReference>
<dbReference type="InterPro" id="IPR043128">
    <property type="entry name" value="Rev_trsase/Diguanyl_cyclase"/>
</dbReference>
<dbReference type="SUPFAM" id="SSF55781">
    <property type="entry name" value="GAF domain-like"/>
    <property type="match status" value="1"/>
</dbReference>
<dbReference type="InterPro" id="IPR003018">
    <property type="entry name" value="GAF"/>
</dbReference>
<dbReference type="PROSITE" id="PS50112">
    <property type="entry name" value="PAS"/>
    <property type="match status" value="1"/>
</dbReference>
<dbReference type="Pfam" id="PF13185">
    <property type="entry name" value="GAF_2"/>
    <property type="match status" value="1"/>
</dbReference>
<evidence type="ECO:0000259" key="4">
    <source>
        <dbReference type="PROSITE" id="PS50887"/>
    </source>
</evidence>
<accession>A0ABU0S402</accession>
<dbReference type="SUPFAM" id="SSF141868">
    <property type="entry name" value="EAL domain-like"/>
    <property type="match status" value="1"/>
</dbReference>
<dbReference type="SMART" id="SM00052">
    <property type="entry name" value="EAL"/>
    <property type="match status" value="1"/>
</dbReference>
<dbReference type="PROSITE" id="PS50113">
    <property type="entry name" value="PAC"/>
    <property type="match status" value="1"/>
</dbReference>
<dbReference type="SUPFAM" id="SSF55073">
    <property type="entry name" value="Nucleotide cyclase"/>
    <property type="match status" value="1"/>
</dbReference>